<dbReference type="AlphaFoldDB" id="A0A9N9UJS0"/>
<dbReference type="EMBL" id="CABFNO020001517">
    <property type="protein sequence ID" value="CAG9993183.1"/>
    <property type="molecule type" value="Genomic_DNA"/>
</dbReference>
<evidence type="ECO:0000256" key="1">
    <source>
        <dbReference type="ARBA" id="ARBA00001974"/>
    </source>
</evidence>
<sequence>MTINEGQSTMSLNDGKGGAPSMDWGHQYQNLQEGGLADADKDPYIGDVTHKEPILSPDSDVKALVIGAGIHGVSTAYHLIHDTGIKTEDLVIIDRAGGWGGTWYWNRYPGVMCDVEGYSYLPLLEESGFIPSQRYPTGFEIRSHIAKTANKFGFKADFGVTVKGLSWDESKSRWNVKLSRTLADGGQSESFDITAQWVTLSTGFLPNPQIPKLPGFASFRDSPSRSVMHTARWDWNISGGSQEQPDMVNFRGKRVGIVGTGPTAVQVVPHVAKWADKLFVFQRNPEYVGKHYQQETTREMWEQVAYKRGWHVERMLNMDYWYAELPGRVDRVQDGWTEIPGLRGLTGTPLDTVRPGEEESTIQKLLAQDYEWTAKMRHRVCREVDDPVVAESLQPRGPSFCKRPAFHNTYLSSFNKPNVTLVDTRGAGIVACTDKGVIANDQEHELDVLILATGYTSSVFDSSPTSGIKAPIIGRKGRSLKEKWNGDEFGVMFGLATSEFPNLFFFTPAGSGLSVNLTASLDTNARYIATIMRRALENASDPASVVLEVSKEAEAEYTRQNTEKGRWFSGVASCLPGSMVKPDGSGFRVRTLEEDGLKRNPWGGGLFEMAIPEELIEKYAAERTKRLRPDQVAQYVDFRDPVLSGMDTDPYVDHDALASKDCPLRDGSEVKVLIAGGGMLSLMVGHRLVTEAGISSTDLVIVDKAGGFGGTWYWNRYPGVACDIEGYCYVPLLEETGYRPRHRYCHGHEIREHLERIAHTWNIQGQFATTVTGQSWDEDEKRWVVTLSRNLGPGREPEHLTVRSQFLILAGGIQTAPHAPKLNGVQVFGSSPDKILMHTGRWDWSKSGGSQENPDMVKFQGKRVGIIGTGATAAQVAPHLAKWAKHLYVFQRTPSYVGPQVQKEVTDADWAQVANEPGWQYERIKNLDAMFTGKPDVVNKIHDGWSKVHGMRAMAGYSGKIITREMEEQHVKDMMDIDHPWAEEMRSHVDAVIKDPSTAEKLKAWYPGFCKRPTFHGVYLSIFNEPNVTLVDTDGQGVEAYTPNGVMANGSEYELDVLILATGYTVGLVDSCPSSALAAPLTGRDGRSLKSKWDGEDYGTFYGAITNGFPNLFFASGNGGSVSQNAHSFYSLISRLIAHIVNRTLERAQNPERASVEVEKGTEDAWSAKIAERARWFAAFPACTPGYLTGEGLLQSQTNLTEEEEHAMAIRSYWGEGILSFQEIVEGWMEGAKLQGLRVDS</sequence>
<protein>
    <submittedName>
        <fullName evidence="7">Uncharacterized protein</fullName>
    </submittedName>
</protein>
<dbReference type="InterPro" id="IPR050775">
    <property type="entry name" value="FAD-binding_Monooxygenases"/>
</dbReference>
<keyword evidence="6" id="KW-0560">Oxidoreductase</keyword>
<comment type="caution">
    <text evidence="7">The sequence shown here is derived from an EMBL/GenBank/DDBJ whole genome shotgun (WGS) entry which is preliminary data.</text>
</comment>
<reference evidence="8" key="1">
    <citation type="submission" date="2019-06" db="EMBL/GenBank/DDBJ databases">
        <authorList>
            <person name="Broberg M."/>
        </authorList>
    </citation>
    <scope>NUCLEOTIDE SEQUENCE [LARGE SCALE GENOMIC DNA]</scope>
</reference>
<comment type="similarity">
    <text evidence="2">Belongs to the FAD-binding monooxygenase family.</text>
</comment>
<dbReference type="SUPFAM" id="SSF51905">
    <property type="entry name" value="FAD/NAD(P)-binding domain"/>
    <property type="match status" value="4"/>
</dbReference>
<dbReference type="PANTHER" id="PTHR43098:SF2">
    <property type="entry name" value="FAD-BINDING MONOOXYGENASE AUSB-RELATED"/>
    <property type="match status" value="1"/>
</dbReference>
<keyword evidence="4" id="KW-0274">FAD</keyword>
<keyword evidence="8" id="KW-1185">Reference proteome</keyword>
<reference evidence="7 8" key="2">
    <citation type="submission" date="2021-10" db="EMBL/GenBank/DDBJ databases">
        <authorList>
            <person name="Piombo E."/>
        </authorList>
    </citation>
    <scope>NUCLEOTIDE SEQUENCE [LARGE SCALE GENOMIC DNA]</scope>
</reference>
<gene>
    <name evidence="7" type="ORF">CBYS24578_00016993</name>
</gene>
<proteinExistence type="inferred from homology"/>
<evidence type="ECO:0000256" key="6">
    <source>
        <dbReference type="ARBA" id="ARBA00023002"/>
    </source>
</evidence>
<dbReference type="GO" id="GO:0016491">
    <property type="term" value="F:oxidoreductase activity"/>
    <property type="evidence" value="ECO:0007669"/>
    <property type="project" value="UniProtKB-KW"/>
</dbReference>
<name>A0A9N9UJS0_9HYPO</name>
<dbReference type="InterPro" id="IPR036188">
    <property type="entry name" value="FAD/NAD-bd_sf"/>
</dbReference>
<dbReference type="Proteomes" id="UP000754883">
    <property type="component" value="Unassembled WGS sequence"/>
</dbReference>
<dbReference type="OrthoDB" id="66881at2759"/>
<evidence type="ECO:0000256" key="4">
    <source>
        <dbReference type="ARBA" id="ARBA00022827"/>
    </source>
</evidence>
<evidence type="ECO:0000313" key="7">
    <source>
        <dbReference type="EMBL" id="CAG9993183.1"/>
    </source>
</evidence>
<dbReference type="PANTHER" id="PTHR43098">
    <property type="entry name" value="L-ORNITHINE N(5)-MONOOXYGENASE-RELATED"/>
    <property type="match status" value="1"/>
</dbReference>
<dbReference type="Gene3D" id="3.50.50.60">
    <property type="entry name" value="FAD/NAD(P)-binding domain"/>
    <property type="match status" value="6"/>
</dbReference>
<keyword evidence="5" id="KW-0521">NADP</keyword>
<comment type="cofactor">
    <cofactor evidence="1">
        <name>FAD</name>
        <dbReference type="ChEBI" id="CHEBI:57692"/>
    </cofactor>
</comment>
<keyword evidence="3" id="KW-0285">Flavoprotein</keyword>
<evidence type="ECO:0000256" key="3">
    <source>
        <dbReference type="ARBA" id="ARBA00022630"/>
    </source>
</evidence>
<evidence type="ECO:0000256" key="5">
    <source>
        <dbReference type="ARBA" id="ARBA00022857"/>
    </source>
</evidence>
<organism evidence="7 8">
    <name type="scientific">Clonostachys byssicola</name>
    <dbReference type="NCBI Taxonomy" id="160290"/>
    <lineage>
        <taxon>Eukaryota</taxon>
        <taxon>Fungi</taxon>
        <taxon>Dikarya</taxon>
        <taxon>Ascomycota</taxon>
        <taxon>Pezizomycotina</taxon>
        <taxon>Sordariomycetes</taxon>
        <taxon>Hypocreomycetidae</taxon>
        <taxon>Hypocreales</taxon>
        <taxon>Bionectriaceae</taxon>
        <taxon>Clonostachys</taxon>
    </lineage>
</organism>
<evidence type="ECO:0000313" key="8">
    <source>
        <dbReference type="Proteomes" id="UP000754883"/>
    </source>
</evidence>
<evidence type="ECO:0000256" key="2">
    <source>
        <dbReference type="ARBA" id="ARBA00010139"/>
    </source>
</evidence>
<accession>A0A9N9UJS0</accession>